<dbReference type="SUPFAM" id="SSF53474">
    <property type="entry name" value="alpha/beta-Hydrolases"/>
    <property type="match status" value="1"/>
</dbReference>
<dbReference type="InterPro" id="IPR029058">
    <property type="entry name" value="AB_hydrolase_fold"/>
</dbReference>
<organism evidence="2 3">
    <name type="scientific">Pseudohalioglobus sediminis</name>
    <dbReference type="NCBI Taxonomy" id="2606449"/>
    <lineage>
        <taxon>Bacteria</taxon>
        <taxon>Pseudomonadati</taxon>
        <taxon>Pseudomonadota</taxon>
        <taxon>Gammaproteobacteria</taxon>
        <taxon>Cellvibrionales</taxon>
        <taxon>Halieaceae</taxon>
        <taxon>Pseudohalioglobus</taxon>
    </lineage>
</organism>
<sequence>MRFISLAITALCVLPWPGFHPAAAAEVTTPDCRSTPQVCLNSLADIAPPALRVREYGSTLTPLKRVRELPTQRTSLLRYTSDGLALYSRLDLPRSGPPEQGYPLVVIAPGWISREQAPGWDFGIGSEATFNAVIDAFVARRYAVITVGYRGRGTVDNVPAQGMAFRDAWGNGSYISPIFYAIDVLNLLAGLGSLDAAPWQAMLAPGEARPRFDLSRVNLWGHSQGGDVALTALAVSGRNPQFPQRVAAASIWAGNIPDRFIQADTFGPMASTPQAFMSGDGTWTGSAIGRQGEVNPDFVFAWPADWISSLDRRDWTWQTQQWSTPSVADARLAKYREMYAALNRYVADMDDLAFSLYQDDNGRTRIRHAPEVAAIMPTLGGYHHARFIDTPLALHTSDRDYYSLPRWNHDLAGRIGEHGGQARVYIYPGNTHSLGRSEHPWFSPAGTVAGAPVAIARDLALFGGAGFSD</sequence>
<dbReference type="AlphaFoldDB" id="A0A5B0WQG9"/>
<gene>
    <name evidence="2" type="ORF">F0M18_15770</name>
</gene>
<dbReference type="RefSeq" id="WP_149612431.1">
    <property type="nucleotide sequence ID" value="NZ_VTUX01000008.1"/>
</dbReference>
<reference evidence="2 3" key="1">
    <citation type="submission" date="2019-09" db="EMBL/GenBank/DDBJ databases">
        <authorList>
            <person name="Chen X.-Y."/>
        </authorList>
    </citation>
    <scope>NUCLEOTIDE SEQUENCE [LARGE SCALE GENOMIC DNA]</scope>
    <source>
        <strain evidence="2 3">NY5</strain>
    </source>
</reference>
<evidence type="ECO:0000313" key="3">
    <source>
        <dbReference type="Proteomes" id="UP000323708"/>
    </source>
</evidence>
<feature type="chain" id="PRO_5022994566" evidence="1">
    <location>
        <begin position="25"/>
        <end position="469"/>
    </location>
</feature>
<evidence type="ECO:0000256" key="1">
    <source>
        <dbReference type="SAM" id="SignalP"/>
    </source>
</evidence>
<keyword evidence="1" id="KW-0732">Signal</keyword>
<keyword evidence="3" id="KW-1185">Reference proteome</keyword>
<comment type="caution">
    <text evidence="2">The sequence shown here is derived from an EMBL/GenBank/DDBJ whole genome shotgun (WGS) entry which is preliminary data.</text>
</comment>
<feature type="signal peptide" evidence="1">
    <location>
        <begin position="1"/>
        <end position="24"/>
    </location>
</feature>
<dbReference type="Proteomes" id="UP000323708">
    <property type="component" value="Unassembled WGS sequence"/>
</dbReference>
<proteinExistence type="predicted"/>
<keyword evidence="2" id="KW-0378">Hydrolase</keyword>
<accession>A0A5B0WQG9</accession>
<dbReference type="Gene3D" id="3.40.50.1820">
    <property type="entry name" value="alpha/beta hydrolase"/>
    <property type="match status" value="1"/>
</dbReference>
<dbReference type="EMBL" id="VTUX01000008">
    <property type="protein sequence ID" value="KAA1189133.1"/>
    <property type="molecule type" value="Genomic_DNA"/>
</dbReference>
<name>A0A5B0WQG9_9GAMM</name>
<evidence type="ECO:0000313" key="2">
    <source>
        <dbReference type="EMBL" id="KAA1189133.1"/>
    </source>
</evidence>
<dbReference type="GO" id="GO:0016787">
    <property type="term" value="F:hydrolase activity"/>
    <property type="evidence" value="ECO:0007669"/>
    <property type="project" value="UniProtKB-KW"/>
</dbReference>
<protein>
    <submittedName>
        <fullName evidence="2">Alpha/beta hydrolase</fullName>
    </submittedName>
</protein>